<dbReference type="AlphaFoldDB" id="A0A0A9DQC2"/>
<protein>
    <submittedName>
        <fullName evidence="1">Uncharacterized protein</fullName>
    </submittedName>
</protein>
<evidence type="ECO:0000313" key="1">
    <source>
        <dbReference type="EMBL" id="JAD88888.1"/>
    </source>
</evidence>
<reference evidence="1" key="1">
    <citation type="submission" date="2014-09" db="EMBL/GenBank/DDBJ databases">
        <authorList>
            <person name="Magalhaes I.L.F."/>
            <person name="Oliveira U."/>
            <person name="Santos F.R."/>
            <person name="Vidigal T.H.D.A."/>
            <person name="Brescovit A.D."/>
            <person name="Santos A.J."/>
        </authorList>
    </citation>
    <scope>NUCLEOTIDE SEQUENCE</scope>
    <source>
        <tissue evidence="1">Shoot tissue taken approximately 20 cm above the soil surface</tissue>
    </source>
</reference>
<proteinExistence type="predicted"/>
<reference evidence="1" key="2">
    <citation type="journal article" date="2015" name="Data Brief">
        <title>Shoot transcriptome of the giant reed, Arundo donax.</title>
        <authorList>
            <person name="Barrero R.A."/>
            <person name="Guerrero F.D."/>
            <person name="Moolhuijzen P."/>
            <person name="Goolsby J.A."/>
            <person name="Tidwell J."/>
            <person name="Bellgard S.E."/>
            <person name="Bellgard M.I."/>
        </authorList>
    </citation>
    <scope>NUCLEOTIDE SEQUENCE</scope>
    <source>
        <tissue evidence="1">Shoot tissue taken approximately 20 cm above the soil surface</tissue>
    </source>
</reference>
<organism evidence="1">
    <name type="scientific">Arundo donax</name>
    <name type="common">Giant reed</name>
    <name type="synonym">Donax arundinaceus</name>
    <dbReference type="NCBI Taxonomy" id="35708"/>
    <lineage>
        <taxon>Eukaryota</taxon>
        <taxon>Viridiplantae</taxon>
        <taxon>Streptophyta</taxon>
        <taxon>Embryophyta</taxon>
        <taxon>Tracheophyta</taxon>
        <taxon>Spermatophyta</taxon>
        <taxon>Magnoliopsida</taxon>
        <taxon>Liliopsida</taxon>
        <taxon>Poales</taxon>
        <taxon>Poaceae</taxon>
        <taxon>PACMAD clade</taxon>
        <taxon>Arundinoideae</taxon>
        <taxon>Arundineae</taxon>
        <taxon>Arundo</taxon>
    </lineage>
</organism>
<dbReference type="EMBL" id="GBRH01209007">
    <property type="protein sequence ID" value="JAD88888.1"/>
    <property type="molecule type" value="Transcribed_RNA"/>
</dbReference>
<accession>A0A0A9DQC2</accession>
<sequence length="76" mass="7797">MEHADDPCAAVASCSPPAALRSCSADGKPPSEFAIACWCSFCDPLAKAWLMSPPAKLSSSAVMAPRSAATVKANRS</sequence>
<name>A0A0A9DQC2_ARUDO</name>